<feature type="signal peptide" evidence="5">
    <location>
        <begin position="1"/>
        <end position="24"/>
    </location>
</feature>
<evidence type="ECO:0000259" key="6">
    <source>
        <dbReference type="Pfam" id="PF13675"/>
    </source>
</evidence>
<dbReference type="InterPro" id="IPR029095">
    <property type="entry name" value="NarX-like_N"/>
</dbReference>
<accession>A0A812L8X1</accession>
<dbReference type="OrthoDB" id="422489at2759"/>
<keyword evidence="4" id="KW-0472">Membrane</keyword>
<gene>
    <name evidence="7" type="ORF">SNAT2548_LOCUS11197</name>
</gene>
<dbReference type="Pfam" id="PF13675">
    <property type="entry name" value="PilJ"/>
    <property type="match status" value="1"/>
</dbReference>
<evidence type="ECO:0000256" key="1">
    <source>
        <dbReference type="ARBA" id="ARBA00004141"/>
    </source>
</evidence>
<evidence type="ECO:0000256" key="2">
    <source>
        <dbReference type="ARBA" id="ARBA00022692"/>
    </source>
</evidence>
<keyword evidence="5" id="KW-0732">Signal</keyword>
<dbReference type="AlphaFoldDB" id="A0A812L8X1"/>
<protein>
    <recommendedName>
        <fullName evidence="6">NarX-like N-terminal domain-containing protein</fullName>
    </recommendedName>
</protein>
<organism evidence="7 8">
    <name type="scientific">Symbiodinium natans</name>
    <dbReference type="NCBI Taxonomy" id="878477"/>
    <lineage>
        <taxon>Eukaryota</taxon>
        <taxon>Sar</taxon>
        <taxon>Alveolata</taxon>
        <taxon>Dinophyceae</taxon>
        <taxon>Suessiales</taxon>
        <taxon>Symbiodiniaceae</taxon>
        <taxon>Symbiodinium</taxon>
    </lineage>
</organism>
<comment type="caution">
    <text evidence="7">The sequence shown here is derived from an EMBL/GenBank/DDBJ whole genome shotgun (WGS) entry which is preliminary data.</text>
</comment>
<evidence type="ECO:0000313" key="8">
    <source>
        <dbReference type="Proteomes" id="UP000604046"/>
    </source>
</evidence>
<evidence type="ECO:0000313" key="7">
    <source>
        <dbReference type="EMBL" id="CAE7242807.1"/>
    </source>
</evidence>
<evidence type="ECO:0000256" key="3">
    <source>
        <dbReference type="ARBA" id="ARBA00022989"/>
    </source>
</evidence>
<sequence length="507" mass="53917">MSTWSRWRSAVAALFLVLVPSADCSWGVTIDVAGRQRMLTQRMSKEFLLVSLGLDPEGNKARMMGSINLFNVSLNALINGNPDLNIFGAQSDLVRTAFQGVVDLWGPFAQLLIDNVDGVRDGFGNVDVAVLDAVAAGNVPLLVQSNVCVGRLVDAAKSAGTQTNGLVVDTAGRQRMLIQRMCKESFLIASGVSVSTNVGLLKSNENLFATSHEGIILGARWAGVSTLNKMCTLHQMREVSYNFGLFRPLINQILNAQSVAEALQVALELSPQIAERSGPLFGAMVAAVSLYVNDPGECDPSATMTEESWSLLLVNMGNAITLAQFAVANFLQISNAVSVQASTVGLIVELNTVSTTMANLIQGNKAENIEAPPTQELVDLLLAANSLWGELEGELNQAVGATSAISLVAVTKVAQASEGLRNTLTNVKDKMMSSVLQLFPEFGAFTVQVAGEQSTMIAQIVTFVNLVFAGSSADSNRIMYNTTRDAFLAGHVDILEGKPAADGGLRF</sequence>
<dbReference type="Proteomes" id="UP000604046">
    <property type="component" value="Unassembled WGS sequence"/>
</dbReference>
<keyword evidence="8" id="KW-1185">Reference proteome</keyword>
<feature type="chain" id="PRO_5032496006" description="NarX-like N-terminal domain-containing protein" evidence="5">
    <location>
        <begin position="25"/>
        <end position="507"/>
    </location>
</feature>
<dbReference type="GO" id="GO:0016020">
    <property type="term" value="C:membrane"/>
    <property type="evidence" value="ECO:0007669"/>
    <property type="project" value="UniProtKB-SubCell"/>
</dbReference>
<dbReference type="EMBL" id="CAJNDS010000990">
    <property type="protein sequence ID" value="CAE7242807.1"/>
    <property type="molecule type" value="Genomic_DNA"/>
</dbReference>
<comment type="subcellular location">
    <subcellularLocation>
        <location evidence="1">Membrane</location>
        <topology evidence="1">Multi-pass membrane protein</topology>
    </subcellularLocation>
</comment>
<reference evidence="7" key="1">
    <citation type="submission" date="2021-02" db="EMBL/GenBank/DDBJ databases">
        <authorList>
            <person name="Dougan E. K."/>
            <person name="Rhodes N."/>
            <person name="Thang M."/>
            <person name="Chan C."/>
        </authorList>
    </citation>
    <scope>NUCLEOTIDE SEQUENCE</scope>
</reference>
<name>A0A812L8X1_9DINO</name>
<evidence type="ECO:0000256" key="4">
    <source>
        <dbReference type="ARBA" id="ARBA00023136"/>
    </source>
</evidence>
<feature type="domain" description="NarX-like N-terminal" evidence="6">
    <location>
        <begin position="29"/>
        <end position="112"/>
    </location>
</feature>
<keyword evidence="2" id="KW-0812">Transmembrane</keyword>
<evidence type="ECO:0000256" key="5">
    <source>
        <dbReference type="SAM" id="SignalP"/>
    </source>
</evidence>
<keyword evidence="3" id="KW-1133">Transmembrane helix</keyword>
<proteinExistence type="predicted"/>